<name>A0A0P0XZG3_ORYSJ</name>
<sequence>GQGSGIGVLQRQAAGERRNRPATGGKESPPQPPEVGAEGRWADNNERRLEDPVWKGGRRRAAVAPHPVVGSSQPHTVAGEKEDCGG</sequence>
<dbReference type="PaxDb" id="39947-A0A0P0XZG3"/>
<proteinExistence type="predicted"/>
<evidence type="ECO:0000313" key="3">
    <source>
        <dbReference type="Proteomes" id="UP000059680"/>
    </source>
</evidence>
<reference evidence="3" key="1">
    <citation type="journal article" date="2005" name="Nature">
        <title>The map-based sequence of the rice genome.</title>
        <authorList>
            <consortium name="International rice genome sequencing project (IRGSP)"/>
            <person name="Matsumoto T."/>
            <person name="Wu J."/>
            <person name="Kanamori H."/>
            <person name="Katayose Y."/>
            <person name="Fujisawa M."/>
            <person name="Namiki N."/>
            <person name="Mizuno H."/>
            <person name="Yamamoto K."/>
            <person name="Antonio B.A."/>
            <person name="Baba T."/>
            <person name="Sakata K."/>
            <person name="Nagamura Y."/>
            <person name="Aoki H."/>
            <person name="Arikawa K."/>
            <person name="Arita K."/>
            <person name="Bito T."/>
            <person name="Chiden Y."/>
            <person name="Fujitsuka N."/>
            <person name="Fukunaka R."/>
            <person name="Hamada M."/>
            <person name="Harada C."/>
            <person name="Hayashi A."/>
            <person name="Hijishita S."/>
            <person name="Honda M."/>
            <person name="Hosokawa S."/>
            <person name="Ichikawa Y."/>
            <person name="Idonuma A."/>
            <person name="Iijima M."/>
            <person name="Ikeda M."/>
            <person name="Ikeno M."/>
            <person name="Ito K."/>
            <person name="Ito S."/>
            <person name="Ito T."/>
            <person name="Ito Y."/>
            <person name="Ito Y."/>
            <person name="Iwabuchi A."/>
            <person name="Kamiya K."/>
            <person name="Karasawa W."/>
            <person name="Kurita K."/>
            <person name="Katagiri S."/>
            <person name="Kikuta A."/>
            <person name="Kobayashi H."/>
            <person name="Kobayashi N."/>
            <person name="Machita K."/>
            <person name="Maehara T."/>
            <person name="Masukawa M."/>
            <person name="Mizubayashi T."/>
            <person name="Mukai Y."/>
            <person name="Nagasaki H."/>
            <person name="Nagata Y."/>
            <person name="Naito S."/>
            <person name="Nakashima M."/>
            <person name="Nakama Y."/>
            <person name="Nakamichi Y."/>
            <person name="Nakamura M."/>
            <person name="Meguro A."/>
            <person name="Negishi M."/>
            <person name="Ohta I."/>
            <person name="Ohta T."/>
            <person name="Okamoto M."/>
            <person name="Ono N."/>
            <person name="Saji S."/>
            <person name="Sakaguchi M."/>
            <person name="Sakai K."/>
            <person name="Shibata M."/>
            <person name="Shimokawa T."/>
            <person name="Song J."/>
            <person name="Takazaki Y."/>
            <person name="Terasawa K."/>
            <person name="Tsugane M."/>
            <person name="Tsuji K."/>
            <person name="Ueda S."/>
            <person name="Waki K."/>
            <person name="Yamagata H."/>
            <person name="Yamamoto M."/>
            <person name="Yamamoto S."/>
            <person name="Yamane H."/>
            <person name="Yoshiki S."/>
            <person name="Yoshihara R."/>
            <person name="Yukawa K."/>
            <person name="Zhong H."/>
            <person name="Yano M."/>
            <person name="Yuan Q."/>
            <person name="Ouyang S."/>
            <person name="Liu J."/>
            <person name="Jones K.M."/>
            <person name="Gansberger K."/>
            <person name="Moffat K."/>
            <person name="Hill J."/>
            <person name="Bera J."/>
            <person name="Fadrosh D."/>
            <person name="Jin S."/>
            <person name="Johri S."/>
            <person name="Kim M."/>
            <person name="Overton L."/>
            <person name="Reardon M."/>
            <person name="Tsitrin T."/>
            <person name="Vuong H."/>
            <person name="Weaver B."/>
            <person name="Ciecko A."/>
            <person name="Tallon L."/>
            <person name="Jackson J."/>
            <person name="Pai G."/>
            <person name="Aken S.V."/>
            <person name="Utterback T."/>
            <person name="Reidmuller S."/>
            <person name="Feldblyum T."/>
            <person name="Hsiao J."/>
            <person name="Zismann V."/>
            <person name="Iobst S."/>
            <person name="de Vazeille A.R."/>
            <person name="Buell C.R."/>
            <person name="Ying K."/>
            <person name="Li Y."/>
            <person name="Lu T."/>
            <person name="Huang Y."/>
            <person name="Zhao Q."/>
            <person name="Feng Q."/>
            <person name="Zhang L."/>
            <person name="Zhu J."/>
            <person name="Weng Q."/>
            <person name="Mu J."/>
            <person name="Lu Y."/>
            <person name="Fan D."/>
            <person name="Liu Y."/>
            <person name="Guan J."/>
            <person name="Zhang Y."/>
            <person name="Yu S."/>
            <person name="Liu X."/>
            <person name="Zhang Y."/>
            <person name="Hong G."/>
            <person name="Han B."/>
            <person name="Choisne N."/>
            <person name="Demange N."/>
            <person name="Orjeda G."/>
            <person name="Samain S."/>
            <person name="Cattolico L."/>
            <person name="Pelletier E."/>
            <person name="Couloux A."/>
            <person name="Segurens B."/>
            <person name="Wincker P."/>
            <person name="D'Hont A."/>
            <person name="Scarpelli C."/>
            <person name="Weissenbach J."/>
            <person name="Salanoubat M."/>
            <person name="Quetier F."/>
            <person name="Yu Y."/>
            <person name="Kim H.R."/>
            <person name="Rambo T."/>
            <person name="Currie J."/>
            <person name="Collura K."/>
            <person name="Luo M."/>
            <person name="Yang T."/>
            <person name="Ammiraju J.S.S."/>
            <person name="Engler F."/>
            <person name="Soderlund C."/>
            <person name="Wing R.A."/>
            <person name="Palmer L.E."/>
            <person name="de la Bastide M."/>
            <person name="Spiegel L."/>
            <person name="Nascimento L."/>
            <person name="Zutavern T."/>
            <person name="O'Shaughnessy A."/>
            <person name="Dike S."/>
            <person name="Dedhia N."/>
            <person name="Preston R."/>
            <person name="Balija V."/>
            <person name="McCombie W.R."/>
            <person name="Chow T."/>
            <person name="Chen H."/>
            <person name="Chung M."/>
            <person name="Chen C."/>
            <person name="Shaw J."/>
            <person name="Wu H."/>
            <person name="Hsiao K."/>
            <person name="Chao Y."/>
            <person name="Chu M."/>
            <person name="Cheng C."/>
            <person name="Hour A."/>
            <person name="Lee P."/>
            <person name="Lin S."/>
            <person name="Lin Y."/>
            <person name="Liou J."/>
            <person name="Liu S."/>
            <person name="Hsing Y."/>
            <person name="Raghuvanshi S."/>
            <person name="Mohanty A."/>
            <person name="Bharti A.K."/>
            <person name="Gaur A."/>
            <person name="Gupta V."/>
            <person name="Kumar D."/>
            <person name="Ravi V."/>
            <person name="Vij S."/>
            <person name="Kapur A."/>
            <person name="Khurana P."/>
            <person name="Khurana P."/>
            <person name="Khurana J.P."/>
            <person name="Tyagi A.K."/>
            <person name="Gaikwad K."/>
            <person name="Singh A."/>
            <person name="Dalal V."/>
            <person name="Srivastava S."/>
            <person name="Dixit A."/>
            <person name="Pal A.K."/>
            <person name="Ghazi I.A."/>
            <person name="Yadav M."/>
            <person name="Pandit A."/>
            <person name="Bhargava A."/>
            <person name="Sureshbabu K."/>
            <person name="Batra K."/>
            <person name="Sharma T.R."/>
            <person name="Mohapatra T."/>
            <person name="Singh N.K."/>
            <person name="Messing J."/>
            <person name="Nelson A.B."/>
            <person name="Fuks G."/>
            <person name="Kavchok S."/>
            <person name="Keizer G."/>
            <person name="Linton E."/>
            <person name="Llaca V."/>
            <person name="Song R."/>
            <person name="Tanyolac B."/>
            <person name="Young S."/>
            <person name="Ho-Il K."/>
            <person name="Hahn J.H."/>
            <person name="Sangsakoo G."/>
            <person name="Vanavichit A."/>
            <person name="de Mattos Luiz.A.T."/>
            <person name="Zimmer P.D."/>
            <person name="Malone G."/>
            <person name="Dellagostin O."/>
            <person name="de Oliveira A.C."/>
            <person name="Bevan M."/>
            <person name="Bancroft I."/>
            <person name="Minx P."/>
            <person name="Cordum H."/>
            <person name="Wilson R."/>
            <person name="Cheng Z."/>
            <person name="Jin W."/>
            <person name="Jiang J."/>
            <person name="Leong S.A."/>
            <person name="Iwama H."/>
            <person name="Gojobori T."/>
            <person name="Itoh T."/>
            <person name="Niimura Y."/>
            <person name="Fujii Y."/>
            <person name="Habara T."/>
            <person name="Sakai H."/>
            <person name="Sato Y."/>
            <person name="Wilson G."/>
            <person name="Kumar K."/>
            <person name="McCouch S."/>
            <person name="Juretic N."/>
            <person name="Hoen D."/>
            <person name="Wright S."/>
            <person name="Bruskiewich R."/>
            <person name="Bureau T."/>
            <person name="Miyao A."/>
            <person name="Hirochika H."/>
            <person name="Nishikawa T."/>
            <person name="Kadowaki K."/>
            <person name="Sugiura M."/>
            <person name="Burr B."/>
            <person name="Sasaki T."/>
        </authorList>
    </citation>
    <scope>NUCLEOTIDE SEQUENCE [LARGE SCALE GENOMIC DNA]</scope>
    <source>
        <strain evidence="3">cv. Nipponbare</strain>
    </source>
</reference>
<dbReference type="Gramene" id="Os11t0175800-01">
    <property type="protein sequence ID" value="Os11t0175800-01"/>
    <property type="gene ID" value="Os11g0175800"/>
</dbReference>
<gene>
    <name evidence="2" type="ordered locus">Os11g0175800</name>
    <name evidence="2" type="ORF">OSNPB_110175800</name>
</gene>
<evidence type="ECO:0000313" key="2">
    <source>
        <dbReference type="EMBL" id="BAT12911.1"/>
    </source>
</evidence>
<feature type="compositionally biased region" description="Basic and acidic residues" evidence="1">
    <location>
        <begin position="40"/>
        <end position="53"/>
    </location>
</feature>
<dbReference type="Proteomes" id="UP000059680">
    <property type="component" value="Chromosome 11"/>
</dbReference>
<reference evidence="2 3" key="3">
    <citation type="journal article" date="2013" name="Rice">
        <title>Improvement of the Oryza sativa Nipponbare reference genome using next generation sequence and optical map data.</title>
        <authorList>
            <person name="Kawahara Y."/>
            <person name="de la Bastide M."/>
            <person name="Hamilton J.P."/>
            <person name="Kanamori H."/>
            <person name="McCombie W.R."/>
            <person name="Ouyang S."/>
            <person name="Schwartz D.C."/>
            <person name="Tanaka T."/>
            <person name="Wu J."/>
            <person name="Zhou S."/>
            <person name="Childs K.L."/>
            <person name="Davidson R.M."/>
            <person name="Lin H."/>
            <person name="Quesada-Ocampo L."/>
            <person name="Vaillancourt B."/>
            <person name="Sakai H."/>
            <person name="Lee S.S."/>
            <person name="Kim J."/>
            <person name="Numa H."/>
            <person name="Itoh T."/>
            <person name="Buell C.R."/>
            <person name="Matsumoto T."/>
        </authorList>
    </citation>
    <scope>NUCLEOTIDE SEQUENCE [LARGE SCALE GENOMIC DNA]</scope>
    <source>
        <strain evidence="3">cv. Nipponbare</strain>
    </source>
</reference>
<dbReference type="EMBL" id="AP014967">
    <property type="protein sequence ID" value="BAT12911.1"/>
    <property type="molecule type" value="Genomic_DNA"/>
</dbReference>
<reference evidence="2 3" key="2">
    <citation type="journal article" date="2013" name="Plant Cell Physiol.">
        <title>Rice Annotation Project Database (RAP-DB): an integrative and interactive database for rice genomics.</title>
        <authorList>
            <person name="Sakai H."/>
            <person name="Lee S.S."/>
            <person name="Tanaka T."/>
            <person name="Numa H."/>
            <person name="Kim J."/>
            <person name="Kawahara Y."/>
            <person name="Wakimoto H."/>
            <person name="Yang C.C."/>
            <person name="Iwamoto M."/>
            <person name="Abe T."/>
            <person name="Yamada Y."/>
            <person name="Muto A."/>
            <person name="Inokuchi H."/>
            <person name="Ikemura T."/>
            <person name="Matsumoto T."/>
            <person name="Sasaki T."/>
            <person name="Itoh T."/>
        </authorList>
    </citation>
    <scope>NUCLEOTIDE SEQUENCE [LARGE SCALE GENOMIC DNA]</scope>
    <source>
        <strain evidence="3">cv. Nipponbare</strain>
    </source>
</reference>
<feature type="non-terminal residue" evidence="2">
    <location>
        <position position="86"/>
    </location>
</feature>
<protein>
    <submittedName>
        <fullName evidence="2">Os11g0175800 protein</fullName>
    </submittedName>
</protein>
<dbReference type="InParanoid" id="A0A0P0XZG3"/>
<organism evidence="2 3">
    <name type="scientific">Oryza sativa subsp. japonica</name>
    <name type="common">Rice</name>
    <dbReference type="NCBI Taxonomy" id="39947"/>
    <lineage>
        <taxon>Eukaryota</taxon>
        <taxon>Viridiplantae</taxon>
        <taxon>Streptophyta</taxon>
        <taxon>Embryophyta</taxon>
        <taxon>Tracheophyta</taxon>
        <taxon>Spermatophyta</taxon>
        <taxon>Magnoliopsida</taxon>
        <taxon>Liliopsida</taxon>
        <taxon>Poales</taxon>
        <taxon>Poaceae</taxon>
        <taxon>BOP clade</taxon>
        <taxon>Oryzoideae</taxon>
        <taxon>Oryzeae</taxon>
        <taxon>Oryzinae</taxon>
        <taxon>Oryza</taxon>
        <taxon>Oryza sativa</taxon>
    </lineage>
</organism>
<accession>A0A0P0XZG3</accession>
<keyword evidence="3" id="KW-1185">Reference proteome</keyword>
<dbReference type="AlphaFoldDB" id="A0A0P0XZG3"/>
<feature type="region of interest" description="Disordered" evidence="1">
    <location>
        <begin position="1"/>
        <end position="86"/>
    </location>
</feature>
<evidence type="ECO:0000256" key="1">
    <source>
        <dbReference type="SAM" id="MobiDB-lite"/>
    </source>
</evidence>